<evidence type="ECO:0000259" key="1">
    <source>
        <dbReference type="Pfam" id="PF03795"/>
    </source>
</evidence>
<dbReference type="PANTHER" id="PTHR37828">
    <property type="entry name" value="GSR2449 PROTEIN"/>
    <property type="match status" value="1"/>
</dbReference>
<dbReference type="Gene3D" id="3.30.70.1060">
    <property type="entry name" value="Dimeric alpha+beta barrel"/>
    <property type="match status" value="1"/>
</dbReference>
<dbReference type="InterPro" id="IPR011008">
    <property type="entry name" value="Dimeric_a/b-barrel"/>
</dbReference>
<name>A0A075FML9_9ARCH</name>
<dbReference type="Pfam" id="PF03795">
    <property type="entry name" value="YCII"/>
    <property type="match status" value="1"/>
</dbReference>
<sequence>MENYYVILQKQLSSIEFMNEHRPEHLRYLKDVDEKGELIIAGRYKNGTGGLIIVCTEDYDRALEIAKNDPYIINEVRDFTILDYGKFDPQSIP</sequence>
<dbReference type="InterPro" id="IPR005545">
    <property type="entry name" value="YCII"/>
</dbReference>
<dbReference type="AlphaFoldDB" id="A0A075FML9"/>
<dbReference type="EMBL" id="KF900317">
    <property type="protein sequence ID" value="AIE90746.1"/>
    <property type="molecule type" value="Genomic_DNA"/>
</dbReference>
<evidence type="ECO:0000313" key="2">
    <source>
        <dbReference type="EMBL" id="AIE90746.1"/>
    </source>
</evidence>
<dbReference type="SUPFAM" id="SSF54909">
    <property type="entry name" value="Dimeric alpha+beta barrel"/>
    <property type="match status" value="1"/>
</dbReference>
<accession>A0A075FML9</accession>
<proteinExistence type="predicted"/>
<organism evidence="2">
    <name type="scientific">uncultured marine thaumarchaeote AD1000_06_A03</name>
    <dbReference type="NCBI Taxonomy" id="1455884"/>
    <lineage>
        <taxon>Archaea</taxon>
        <taxon>Nitrososphaerota</taxon>
        <taxon>environmental samples</taxon>
    </lineage>
</organism>
<feature type="domain" description="YCII-related" evidence="1">
    <location>
        <begin position="5"/>
        <end position="76"/>
    </location>
</feature>
<protein>
    <recommendedName>
        <fullName evidence="1">YCII-related domain-containing protein</fullName>
    </recommendedName>
</protein>
<reference evidence="2" key="1">
    <citation type="journal article" date="2014" name="Genome Biol. Evol.">
        <title>Pangenome evidence for extensive interdomain horizontal transfer affecting lineage core and shell genes in uncultured planktonic thaumarchaeota and euryarchaeota.</title>
        <authorList>
            <person name="Deschamps P."/>
            <person name="Zivanovic Y."/>
            <person name="Moreira D."/>
            <person name="Rodriguez-Valera F."/>
            <person name="Lopez-Garcia P."/>
        </authorList>
    </citation>
    <scope>NUCLEOTIDE SEQUENCE</scope>
</reference>
<dbReference type="PANTHER" id="PTHR37828:SF1">
    <property type="entry name" value="YCII-RELATED DOMAIN-CONTAINING PROTEIN"/>
    <property type="match status" value="1"/>
</dbReference>